<keyword evidence="2" id="KW-1185">Reference proteome</keyword>
<reference evidence="3" key="2">
    <citation type="submission" date="2025-08" db="UniProtKB">
        <authorList>
            <consortium name="RefSeq"/>
        </authorList>
    </citation>
    <scope>IDENTIFICATION</scope>
    <source>
        <tissue evidence="3">Leaf</tissue>
    </source>
</reference>
<protein>
    <submittedName>
        <fullName evidence="3">Uncharacterized protein LOC104752162</fullName>
    </submittedName>
</protein>
<dbReference type="RefSeq" id="XP_010472529.1">
    <property type="nucleotide sequence ID" value="XM_010474227.2"/>
</dbReference>
<name>A0ABM0WKV1_CAMSA</name>
<evidence type="ECO:0000256" key="1">
    <source>
        <dbReference type="SAM" id="MobiDB-lite"/>
    </source>
</evidence>
<accession>A0ABM0WKV1</accession>
<evidence type="ECO:0000313" key="3">
    <source>
        <dbReference type="RefSeq" id="XP_010472529.1"/>
    </source>
</evidence>
<feature type="compositionally biased region" description="Basic and acidic residues" evidence="1">
    <location>
        <begin position="44"/>
        <end position="60"/>
    </location>
</feature>
<organism evidence="2 3">
    <name type="scientific">Camelina sativa</name>
    <name type="common">False flax</name>
    <name type="synonym">Myagrum sativum</name>
    <dbReference type="NCBI Taxonomy" id="90675"/>
    <lineage>
        <taxon>Eukaryota</taxon>
        <taxon>Viridiplantae</taxon>
        <taxon>Streptophyta</taxon>
        <taxon>Embryophyta</taxon>
        <taxon>Tracheophyta</taxon>
        <taxon>Spermatophyta</taxon>
        <taxon>Magnoliopsida</taxon>
        <taxon>eudicotyledons</taxon>
        <taxon>Gunneridae</taxon>
        <taxon>Pentapetalae</taxon>
        <taxon>rosids</taxon>
        <taxon>malvids</taxon>
        <taxon>Brassicales</taxon>
        <taxon>Brassicaceae</taxon>
        <taxon>Camelineae</taxon>
        <taxon>Camelina</taxon>
    </lineage>
</organism>
<evidence type="ECO:0000313" key="2">
    <source>
        <dbReference type="Proteomes" id="UP000694864"/>
    </source>
</evidence>
<dbReference type="Proteomes" id="UP000694864">
    <property type="component" value="Chromosome 16"/>
</dbReference>
<reference evidence="2" key="1">
    <citation type="journal article" date="2014" name="Nat. Commun.">
        <title>The emerging biofuel crop Camelina sativa retains a highly undifferentiated hexaploid genome structure.</title>
        <authorList>
            <person name="Kagale S."/>
            <person name="Koh C."/>
            <person name="Nixon J."/>
            <person name="Bollina V."/>
            <person name="Clarke W.E."/>
            <person name="Tuteja R."/>
            <person name="Spillane C."/>
            <person name="Robinson S.J."/>
            <person name="Links M.G."/>
            <person name="Clarke C."/>
            <person name="Higgins E.E."/>
            <person name="Huebert T."/>
            <person name="Sharpe A.G."/>
            <person name="Parkin I.A."/>
        </authorList>
    </citation>
    <scope>NUCLEOTIDE SEQUENCE [LARGE SCALE GENOMIC DNA]</scope>
    <source>
        <strain evidence="2">cv. DH55</strain>
    </source>
</reference>
<sequence>MSRWRQSDQEQIGEKEHRLDMRFQMVQLNGQSKNRWSRLSSAEPHNRHEGSTDRPQDRSLSRVGHMFNTKSHVVPSRSLDTIGQQWLIFAEFQEVPHCSDKSTSVQDYTSDHSRTYTCISDIFICISPVPCVVSGTSLGTTFSLPARTRSLFGQL</sequence>
<dbReference type="GeneID" id="104752162"/>
<feature type="region of interest" description="Disordered" evidence="1">
    <location>
        <begin position="32"/>
        <end position="60"/>
    </location>
</feature>
<proteinExistence type="predicted"/>
<gene>
    <name evidence="3" type="primary">LOC104752162</name>
</gene>